<dbReference type="SUPFAM" id="SSF90123">
    <property type="entry name" value="ABC transporter transmembrane region"/>
    <property type="match status" value="1"/>
</dbReference>
<dbReference type="PANTHER" id="PTHR24221">
    <property type="entry name" value="ATP-BINDING CASSETTE SUB-FAMILY B"/>
    <property type="match status" value="1"/>
</dbReference>
<evidence type="ECO:0000256" key="4">
    <source>
        <dbReference type="ARBA" id="ARBA00022741"/>
    </source>
</evidence>
<dbReference type="InterPro" id="IPR003593">
    <property type="entry name" value="AAA+_ATPase"/>
</dbReference>
<dbReference type="InterPro" id="IPR017871">
    <property type="entry name" value="ABC_transporter-like_CS"/>
</dbReference>
<dbReference type="PROSITE" id="PS50893">
    <property type="entry name" value="ABC_TRANSPORTER_2"/>
    <property type="match status" value="1"/>
</dbReference>
<dbReference type="GO" id="GO:0016887">
    <property type="term" value="F:ATP hydrolysis activity"/>
    <property type="evidence" value="ECO:0007669"/>
    <property type="project" value="InterPro"/>
</dbReference>
<dbReference type="GO" id="GO:0005524">
    <property type="term" value="F:ATP binding"/>
    <property type="evidence" value="ECO:0007669"/>
    <property type="project" value="UniProtKB-KW"/>
</dbReference>
<feature type="transmembrane region" description="Helical" evidence="9">
    <location>
        <begin position="73"/>
        <end position="93"/>
    </location>
</feature>
<evidence type="ECO:0000256" key="3">
    <source>
        <dbReference type="ARBA" id="ARBA00022692"/>
    </source>
</evidence>
<evidence type="ECO:0000256" key="5">
    <source>
        <dbReference type="ARBA" id="ARBA00022840"/>
    </source>
</evidence>
<dbReference type="GO" id="GO:0140359">
    <property type="term" value="F:ABC-type transporter activity"/>
    <property type="evidence" value="ECO:0007669"/>
    <property type="project" value="InterPro"/>
</dbReference>
<keyword evidence="4" id="KW-0547">Nucleotide-binding</keyword>
<dbReference type="OrthoDB" id="5288404at2"/>
<dbReference type="FunFam" id="3.40.50.300:FF:000218">
    <property type="entry name" value="Multidrug ABC transporter ATP-binding protein"/>
    <property type="match status" value="1"/>
</dbReference>
<feature type="domain" description="ABC transmembrane type-1" evidence="11">
    <location>
        <begin position="1"/>
        <end position="130"/>
    </location>
</feature>
<evidence type="ECO:0000313" key="12">
    <source>
        <dbReference type="EMBL" id="RST70269.1"/>
    </source>
</evidence>
<dbReference type="PANTHER" id="PTHR24221:SF654">
    <property type="entry name" value="ATP-BINDING CASSETTE SUB-FAMILY B MEMBER 6"/>
    <property type="match status" value="1"/>
</dbReference>
<dbReference type="AlphaFoldDB" id="A0A3R9ZRJ2"/>
<dbReference type="Gene3D" id="1.20.1560.10">
    <property type="entry name" value="ABC transporter type 1, transmembrane domain"/>
    <property type="match status" value="1"/>
</dbReference>
<reference evidence="13" key="1">
    <citation type="submission" date="2018-11" db="EMBL/GenBank/DDBJ databases">
        <title>Phylogenetic, genomic, and biogeographic characterization of a novel and ubiquitous marine invertebrate-associated Rickettsiales parasite, Candidatus Marinoinvertebrata rohwerii, gen. nov., sp. nov.</title>
        <authorList>
            <person name="Klinges J.G."/>
            <person name="Rosales S.M."/>
            <person name="Mcminds R."/>
            <person name="Shaver E.C."/>
            <person name="Shantz A."/>
            <person name="Peters E.C."/>
            <person name="Burkepile D.E."/>
            <person name="Silliman B.R."/>
            <person name="Vega Thurber R.L."/>
        </authorList>
    </citation>
    <scope>NUCLEOTIDE SEQUENCE [LARGE SCALE GENOMIC DNA]</scope>
    <source>
        <strain evidence="13">a_cerv_44</strain>
    </source>
</reference>
<comment type="similarity">
    <text evidence="2">Belongs to the ABC transporter superfamily.</text>
</comment>
<evidence type="ECO:0000256" key="9">
    <source>
        <dbReference type="SAM" id="Phobius"/>
    </source>
</evidence>
<comment type="subcellular location">
    <subcellularLocation>
        <location evidence="1">Cell membrane</location>
        <topology evidence="1">Multi-pass membrane protein</topology>
    </subcellularLocation>
</comment>
<keyword evidence="13" id="KW-1185">Reference proteome</keyword>
<dbReference type="InterPro" id="IPR027417">
    <property type="entry name" value="P-loop_NTPase"/>
</dbReference>
<feature type="domain" description="ABC transporter" evidence="10">
    <location>
        <begin position="164"/>
        <end position="400"/>
    </location>
</feature>
<keyword evidence="7 9" id="KW-0472">Membrane</keyword>
<comment type="caution">
    <text evidence="12">The sequence shown here is derived from an EMBL/GenBank/DDBJ whole genome shotgun (WGS) entry which is preliminary data.</text>
</comment>
<evidence type="ECO:0000256" key="7">
    <source>
        <dbReference type="ARBA" id="ARBA00023136"/>
    </source>
</evidence>
<dbReference type="SMART" id="SM00382">
    <property type="entry name" value="AAA"/>
    <property type="match status" value="1"/>
</dbReference>
<dbReference type="InterPro" id="IPR003439">
    <property type="entry name" value="ABC_transporter-like_ATP-bd"/>
</dbReference>
<evidence type="ECO:0000256" key="8">
    <source>
        <dbReference type="ARBA" id="ARBA00024725"/>
    </source>
</evidence>
<evidence type="ECO:0000256" key="6">
    <source>
        <dbReference type="ARBA" id="ARBA00022989"/>
    </source>
</evidence>
<dbReference type="InterPro" id="IPR011527">
    <property type="entry name" value="ABC1_TM_dom"/>
</dbReference>
<proteinExistence type="inferred from homology"/>
<dbReference type="GO" id="GO:0005886">
    <property type="term" value="C:plasma membrane"/>
    <property type="evidence" value="ECO:0007669"/>
    <property type="project" value="UniProtKB-SubCell"/>
</dbReference>
<protein>
    <submittedName>
        <fullName evidence="12">ABC transporter ATP-binding protein</fullName>
    </submittedName>
</protein>
<evidence type="ECO:0000256" key="2">
    <source>
        <dbReference type="ARBA" id="ARBA00005417"/>
    </source>
</evidence>
<dbReference type="PROSITE" id="PS00211">
    <property type="entry name" value="ABC_TRANSPORTER_1"/>
    <property type="match status" value="1"/>
</dbReference>
<dbReference type="GO" id="GO:0034040">
    <property type="term" value="F:ATPase-coupled lipid transmembrane transporter activity"/>
    <property type="evidence" value="ECO:0007669"/>
    <property type="project" value="TreeGrafter"/>
</dbReference>
<evidence type="ECO:0000259" key="10">
    <source>
        <dbReference type="PROSITE" id="PS50893"/>
    </source>
</evidence>
<feature type="transmembrane region" description="Helical" evidence="9">
    <location>
        <begin position="99"/>
        <end position="119"/>
    </location>
</feature>
<dbReference type="SUPFAM" id="SSF52540">
    <property type="entry name" value="P-loop containing nucleoside triphosphate hydrolases"/>
    <property type="match status" value="1"/>
</dbReference>
<name>A0A3R9ZRJ2_9RICK</name>
<sequence length="408" mass="46650">MYKLTDKLSEYSNKVSESKHKLFGLIADNISNIITTKIFNIRNKELRKLKTELDKDTIPKEVSMYKYDFKVQIIASLFYWVLLASILWAMIYLKNQGLITIGDFAFVFGIIFAASNELWHAILNFRDLHASIGDLKQSFTILEEKHDLINKSSSKKIAIRNGKIEFNNVKFGYIREKLILNNFNLIIQSGEKVGLVGVSGVGKSTIVNLLLRFFKVNSGKILIDGQNINDIKEEYLYDYMSIVPQDIMLFHRSIKDNILQGNKKATVQDMIIAAKHANTDEFIQNLPNKYDTIIGERGIKISVGQRQRIAIARALLKASPILIFDEATSALDSITEKCIQETTQNIIKKSDKTLIVIAHRLSTLKNLDRILVIDNGKIIEEGSHKDLMLKENGKYRKLWNLQSDFLIF</sequence>
<dbReference type="Gene3D" id="3.40.50.300">
    <property type="entry name" value="P-loop containing nucleotide triphosphate hydrolases"/>
    <property type="match status" value="1"/>
</dbReference>
<accession>A0A3R9ZRJ2</accession>
<evidence type="ECO:0000313" key="13">
    <source>
        <dbReference type="Proteomes" id="UP000279470"/>
    </source>
</evidence>
<dbReference type="InterPro" id="IPR036640">
    <property type="entry name" value="ABC1_TM_sf"/>
</dbReference>
<organism evidence="12 13">
    <name type="scientific">Candidatus Aquarickettsia rohweri</name>
    <dbReference type="NCBI Taxonomy" id="2602574"/>
    <lineage>
        <taxon>Bacteria</taxon>
        <taxon>Pseudomonadati</taxon>
        <taxon>Pseudomonadota</taxon>
        <taxon>Alphaproteobacteria</taxon>
        <taxon>Rickettsiales</taxon>
        <taxon>Candidatus Midichloriaceae</taxon>
        <taxon>Candidatus Aquarickettsia</taxon>
    </lineage>
</organism>
<keyword evidence="6 9" id="KW-1133">Transmembrane helix</keyword>
<comment type="function">
    <text evidence="8">Part of an ABC transporter complex. Transmembrane domains (TMD) form a pore in the inner membrane and the ATP-binding domain (NBD) is responsible for energy generation.</text>
</comment>
<evidence type="ECO:0000256" key="1">
    <source>
        <dbReference type="ARBA" id="ARBA00004651"/>
    </source>
</evidence>
<keyword evidence="5 12" id="KW-0067">ATP-binding</keyword>
<dbReference type="PROSITE" id="PS50929">
    <property type="entry name" value="ABC_TM1F"/>
    <property type="match status" value="1"/>
</dbReference>
<keyword evidence="3 9" id="KW-0812">Transmembrane</keyword>
<gene>
    <name evidence="12" type="ORF">EIC27_01655</name>
</gene>
<evidence type="ECO:0000259" key="11">
    <source>
        <dbReference type="PROSITE" id="PS50929"/>
    </source>
</evidence>
<dbReference type="Pfam" id="PF00664">
    <property type="entry name" value="ABC_membrane"/>
    <property type="match status" value="1"/>
</dbReference>
<dbReference type="Proteomes" id="UP000279470">
    <property type="component" value="Unassembled WGS sequence"/>
</dbReference>
<dbReference type="EMBL" id="RXFM01000014">
    <property type="protein sequence ID" value="RST70269.1"/>
    <property type="molecule type" value="Genomic_DNA"/>
</dbReference>
<dbReference type="Pfam" id="PF00005">
    <property type="entry name" value="ABC_tran"/>
    <property type="match status" value="1"/>
</dbReference>
<dbReference type="InterPro" id="IPR039421">
    <property type="entry name" value="Type_1_exporter"/>
</dbReference>